<gene>
    <name evidence="1" type="ORF">PCOR1329_LOCUS72735</name>
</gene>
<protein>
    <submittedName>
        <fullName evidence="1">Uncharacterized protein</fullName>
    </submittedName>
</protein>
<dbReference type="EMBL" id="CAUYUJ010019742">
    <property type="protein sequence ID" value="CAK0893379.1"/>
    <property type="molecule type" value="Genomic_DNA"/>
</dbReference>
<keyword evidence="2" id="KW-1185">Reference proteome</keyword>
<comment type="caution">
    <text evidence="1">The sequence shown here is derived from an EMBL/GenBank/DDBJ whole genome shotgun (WGS) entry which is preliminary data.</text>
</comment>
<name>A0ABN9X274_9DINO</name>
<feature type="non-terminal residue" evidence="1">
    <location>
        <position position="225"/>
    </location>
</feature>
<reference evidence="1" key="1">
    <citation type="submission" date="2023-10" db="EMBL/GenBank/DDBJ databases">
        <authorList>
            <person name="Chen Y."/>
            <person name="Shah S."/>
            <person name="Dougan E. K."/>
            <person name="Thang M."/>
            <person name="Chan C."/>
        </authorList>
    </citation>
    <scope>NUCLEOTIDE SEQUENCE [LARGE SCALE GENOMIC DNA]</scope>
</reference>
<feature type="non-terminal residue" evidence="1">
    <location>
        <position position="1"/>
    </location>
</feature>
<dbReference type="Proteomes" id="UP001189429">
    <property type="component" value="Unassembled WGS sequence"/>
</dbReference>
<sequence length="225" mass="25378">DKSMVGGAWNRGRMRYGDTINVEPPDGARALHPNQFLASSVLTSAWKQVGKNKTMRSGVDGTRGRELAILSASASLISMRQDRFIEDRTESIQGPPVWSIFYDATPIRLKFGNIQDMVAPIARYPVQDKESKEWRLVTYSEYRRLMPRRPEPRFGVLEVFVQGLTCHYLTTDGVLEGFRSYCMPKALESNNCSVLLKATESSTPTFSRDKLRPLAAVHKYSLVAE</sequence>
<evidence type="ECO:0000313" key="1">
    <source>
        <dbReference type="EMBL" id="CAK0893379.1"/>
    </source>
</evidence>
<accession>A0ABN9X274</accession>
<proteinExistence type="predicted"/>
<evidence type="ECO:0000313" key="2">
    <source>
        <dbReference type="Proteomes" id="UP001189429"/>
    </source>
</evidence>
<organism evidence="1 2">
    <name type="scientific">Prorocentrum cordatum</name>
    <dbReference type="NCBI Taxonomy" id="2364126"/>
    <lineage>
        <taxon>Eukaryota</taxon>
        <taxon>Sar</taxon>
        <taxon>Alveolata</taxon>
        <taxon>Dinophyceae</taxon>
        <taxon>Prorocentrales</taxon>
        <taxon>Prorocentraceae</taxon>
        <taxon>Prorocentrum</taxon>
    </lineage>
</organism>